<dbReference type="PROSITE" id="PS00108">
    <property type="entry name" value="PROTEIN_KINASE_ST"/>
    <property type="match status" value="1"/>
</dbReference>
<feature type="repeat" description="WD" evidence="3">
    <location>
        <begin position="222"/>
        <end position="254"/>
    </location>
</feature>
<organism evidence="6 7">
    <name type="scientific">Rhizoctonia solani</name>
    <dbReference type="NCBI Taxonomy" id="456999"/>
    <lineage>
        <taxon>Eukaryota</taxon>
        <taxon>Fungi</taxon>
        <taxon>Dikarya</taxon>
        <taxon>Basidiomycota</taxon>
        <taxon>Agaricomycotina</taxon>
        <taxon>Agaricomycetes</taxon>
        <taxon>Cantharellales</taxon>
        <taxon>Ceratobasidiaceae</taxon>
        <taxon>Rhizoctonia</taxon>
    </lineage>
</organism>
<dbReference type="SUPFAM" id="SSF50978">
    <property type="entry name" value="WD40 repeat-like"/>
    <property type="match status" value="1"/>
</dbReference>
<evidence type="ECO:0000256" key="1">
    <source>
        <dbReference type="ARBA" id="ARBA00022574"/>
    </source>
</evidence>
<dbReference type="InterPro" id="IPR050349">
    <property type="entry name" value="WD_LIS1/nudF_dynein_reg"/>
</dbReference>
<gene>
    <name evidence="6" type="ORF">RDB_LOCUS41859</name>
</gene>
<evidence type="ECO:0000256" key="4">
    <source>
        <dbReference type="SAM" id="MobiDB-lite"/>
    </source>
</evidence>
<dbReference type="Pfam" id="PF00400">
    <property type="entry name" value="WD40"/>
    <property type="match status" value="6"/>
</dbReference>
<dbReference type="InterPro" id="IPR011009">
    <property type="entry name" value="Kinase-like_dom_sf"/>
</dbReference>
<dbReference type="Gene3D" id="1.10.510.10">
    <property type="entry name" value="Transferase(Phosphotransferase) domain 1"/>
    <property type="match status" value="1"/>
</dbReference>
<evidence type="ECO:0000256" key="3">
    <source>
        <dbReference type="PROSITE-ProRule" id="PRU00221"/>
    </source>
</evidence>
<dbReference type="EMBL" id="CAJNJQ010000827">
    <property type="protein sequence ID" value="CAE7102572.1"/>
    <property type="molecule type" value="Genomic_DNA"/>
</dbReference>
<dbReference type="Pfam" id="PF07714">
    <property type="entry name" value="PK_Tyr_Ser-Thr"/>
    <property type="match status" value="1"/>
</dbReference>
<evidence type="ECO:0000313" key="6">
    <source>
        <dbReference type="EMBL" id="CAE7102572.1"/>
    </source>
</evidence>
<dbReference type="SUPFAM" id="SSF56112">
    <property type="entry name" value="Protein kinase-like (PK-like)"/>
    <property type="match status" value="1"/>
</dbReference>
<dbReference type="InterPro" id="IPR000719">
    <property type="entry name" value="Prot_kinase_dom"/>
</dbReference>
<feature type="repeat" description="WD" evidence="3">
    <location>
        <begin position="265"/>
        <end position="306"/>
    </location>
</feature>
<feature type="repeat" description="WD" evidence="3">
    <location>
        <begin position="486"/>
        <end position="516"/>
    </location>
</feature>
<dbReference type="PROSITE" id="PS00678">
    <property type="entry name" value="WD_REPEATS_1"/>
    <property type="match status" value="4"/>
</dbReference>
<dbReference type="PROSITE" id="PS50082">
    <property type="entry name" value="WD_REPEATS_2"/>
    <property type="match status" value="6"/>
</dbReference>
<dbReference type="PROSITE" id="PS50294">
    <property type="entry name" value="WD_REPEATS_REGION"/>
    <property type="match status" value="6"/>
</dbReference>
<dbReference type="PROSITE" id="PS50011">
    <property type="entry name" value="PROTEIN_KINASE_DOM"/>
    <property type="match status" value="1"/>
</dbReference>
<name>A0A8H3DU62_9AGAM</name>
<dbReference type="PANTHER" id="PTHR44129">
    <property type="entry name" value="WD REPEAT-CONTAINING PROTEIN POP1"/>
    <property type="match status" value="1"/>
</dbReference>
<feature type="region of interest" description="Disordered" evidence="4">
    <location>
        <begin position="131"/>
        <end position="157"/>
    </location>
</feature>
<feature type="repeat" description="WD" evidence="3">
    <location>
        <begin position="400"/>
        <end position="441"/>
    </location>
</feature>
<protein>
    <recommendedName>
        <fullName evidence="5">Protein kinase domain-containing protein</fullName>
    </recommendedName>
</protein>
<evidence type="ECO:0000256" key="2">
    <source>
        <dbReference type="ARBA" id="ARBA00022737"/>
    </source>
</evidence>
<accession>A0A8H3DU62</accession>
<dbReference type="GO" id="GO:0004672">
    <property type="term" value="F:protein kinase activity"/>
    <property type="evidence" value="ECO:0007669"/>
    <property type="project" value="InterPro"/>
</dbReference>
<proteinExistence type="predicted"/>
<dbReference type="InterPro" id="IPR019775">
    <property type="entry name" value="WD40_repeat_CS"/>
</dbReference>
<comment type="caution">
    <text evidence="6">The sequence shown here is derived from an EMBL/GenBank/DDBJ whole genome shotgun (WGS) entry which is preliminary data.</text>
</comment>
<dbReference type="Gene3D" id="2.130.10.10">
    <property type="entry name" value="YVTN repeat-like/Quinoprotein amine dehydrogenase"/>
    <property type="match status" value="2"/>
</dbReference>
<feature type="repeat" description="WD" evidence="3">
    <location>
        <begin position="357"/>
        <end position="398"/>
    </location>
</feature>
<dbReference type="InterPro" id="IPR001245">
    <property type="entry name" value="Ser-Thr/Tyr_kinase_cat_dom"/>
</dbReference>
<dbReference type="InterPro" id="IPR036322">
    <property type="entry name" value="WD40_repeat_dom_sf"/>
</dbReference>
<keyword evidence="1 3" id="KW-0853">WD repeat</keyword>
<keyword evidence="2" id="KW-0677">Repeat</keyword>
<dbReference type="InterPro" id="IPR020472">
    <property type="entry name" value="WD40_PAC1"/>
</dbReference>
<dbReference type="PRINTS" id="PR00109">
    <property type="entry name" value="TYRKINASE"/>
</dbReference>
<feature type="domain" description="Protein kinase" evidence="5">
    <location>
        <begin position="564"/>
        <end position="826"/>
    </location>
</feature>
<dbReference type="GO" id="GO:0005524">
    <property type="term" value="F:ATP binding"/>
    <property type="evidence" value="ECO:0007669"/>
    <property type="project" value="InterPro"/>
</dbReference>
<dbReference type="SMART" id="SM00220">
    <property type="entry name" value="S_TKc"/>
    <property type="match status" value="1"/>
</dbReference>
<reference evidence="6" key="1">
    <citation type="submission" date="2021-01" db="EMBL/GenBank/DDBJ databases">
        <authorList>
            <person name="Kaushik A."/>
        </authorList>
    </citation>
    <scope>NUCLEOTIDE SEQUENCE</scope>
    <source>
        <strain evidence="6">AG5</strain>
    </source>
</reference>
<dbReference type="AlphaFoldDB" id="A0A8H3DU62"/>
<dbReference type="CDD" id="cd00200">
    <property type="entry name" value="WD40"/>
    <property type="match status" value="1"/>
</dbReference>
<dbReference type="SMART" id="SM00320">
    <property type="entry name" value="WD40"/>
    <property type="match status" value="7"/>
</dbReference>
<feature type="compositionally biased region" description="Polar residues" evidence="4">
    <location>
        <begin position="143"/>
        <end position="157"/>
    </location>
</feature>
<dbReference type="Proteomes" id="UP000663827">
    <property type="component" value="Unassembled WGS sequence"/>
</dbReference>
<dbReference type="InterPro" id="IPR008271">
    <property type="entry name" value="Ser/Thr_kinase_AS"/>
</dbReference>
<feature type="repeat" description="WD" evidence="3">
    <location>
        <begin position="443"/>
        <end position="484"/>
    </location>
</feature>
<dbReference type="PRINTS" id="PR00320">
    <property type="entry name" value="GPROTEINBRPT"/>
</dbReference>
<sequence length="851" mass="93291">MQHSSEDAIKAEIASADLSMAVDGSFVETRSSHAARELKKRLDQLLGVGKDGVRSPYALTITQSPSGARVYRVGFRPNTNPRDGHLDLQTLSPTDVPGLLSPLTAINPSSTAGLHQRAATRSHKPECLLPTHKIGYKPIPRTRSGSISTGRPSTSTWEAERVPLPDDTFSECQEPTSTGPHYVRLGNTDLQIYTRTGDSDIFSSAMGWSDVPRDGTPNEYSLEGHGDLVWSAGFSPDGKSVVSGSDDNTIRIWDACGSLPIGQPLRGHSNSVNSVSYSPLGDIIASGSQDRTIRLWDTNTSRQLGGALEGDHSFLSVAFSPDARLIVSGSAGYYASPTTCAVQLWDVQNRKAASRPFKGHTDLVCSVSFSPTGSRVLSSSYDKTIRIWDVEQGVTVVGPLKGNEDVVRSVAFSPDGAQIVSGSFDGTIRLWDSRNGARIGEPYEGHTSAVYSIAFSPCEEYVVSGGNDNTIRLWDIRTGRQVDRIFEEHTSTVSSVAFSPCGQYIASGSHDRKVIIRKVLSEDPNLNEDVEPQIITSQMSTLQLFDCLRRAGCVDLSSEMDSNQETAMIVSGGGFGDIWKGELYSGAKVAIKSWRTNALGECEYITLKRAARELYLWSRMNHRHIHRLQGVIVFKDHYLGMVSEWMENGNLHEYLRKCPDVDRYQLCIHVASGLKYMHSRGMVHGDLKAVNVLVSSDGIARLSDFDFSVMSQVSSLVFSESSNSRLGSIRWASPEILLEETRSRTTQSDVYALGMEIFTGDVPFPDRRTDIGVIRAVDKGTLPTRPTALGKDRKGNMMWSLMLSCWSRGASERPSSEHVVSALSNMCQSKMWRVVEIDNFGGFHLCQDSDC</sequence>
<dbReference type="InterPro" id="IPR015943">
    <property type="entry name" value="WD40/YVTN_repeat-like_dom_sf"/>
</dbReference>
<evidence type="ECO:0000313" key="7">
    <source>
        <dbReference type="Proteomes" id="UP000663827"/>
    </source>
</evidence>
<dbReference type="InterPro" id="IPR001680">
    <property type="entry name" value="WD40_rpt"/>
</dbReference>
<evidence type="ECO:0000259" key="5">
    <source>
        <dbReference type="PROSITE" id="PS50011"/>
    </source>
</evidence>